<dbReference type="GO" id="GO:0004252">
    <property type="term" value="F:serine-type endopeptidase activity"/>
    <property type="evidence" value="ECO:0007669"/>
    <property type="project" value="InterPro"/>
</dbReference>
<evidence type="ECO:0000313" key="2">
    <source>
        <dbReference type="EMBL" id="CAB4160938.1"/>
    </source>
</evidence>
<evidence type="ECO:0000259" key="1">
    <source>
        <dbReference type="Pfam" id="PF01726"/>
    </source>
</evidence>
<dbReference type="InterPro" id="IPR036390">
    <property type="entry name" value="WH_DNA-bd_sf"/>
</dbReference>
<dbReference type="SUPFAM" id="SSF46785">
    <property type="entry name" value="Winged helix' DNA-binding domain"/>
    <property type="match status" value="1"/>
</dbReference>
<keyword evidence="2" id="KW-0238">DNA-binding</keyword>
<dbReference type="EMBL" id="LR796714">
    <property type="protein sequence ID" value="CAB4160938.1"/>
    <property type="molecule type" value="Genomic_DNA"/>
</dbReference>
<dbReference type="Pfam" id="PF01726">
    <property type="entry name" value="LexA_DNA_bind"/>
    <property type="match status" value="1"/>
</dbReference>
<reference evidence="2" key="1">
    <citation type="submission" date="2020-04" db="EMBL/GenBank/DDBJ databases">
        <authorList>
            <person name="Chiriac C."/>
            <person name="Salcher M."/>
            <person name="Ghai R."/>
            <person name="Kavagutti S V."/>
        </authorList>
    </citation>
    <scope>NUCLEOTIDE SEQUENCE</scope>
</reference>
<sequence>MKLAPTPMQKRLLDHLVKHHAEHGVYPSTREIGLALGYTSPSTVHAMMHRLERRGLIRIKPYLTRGIEIVVD</sequence>
<organism evidence="2">
    <name type="scientific">uncultured Caudovirales phage</name>
    <dbReference type="NCBI Taxonomy" id="2100421"/>
    <lineage>
        <taxon>Viruses</taxon>
        <taxon>Duplodnaviria</taxon>
        <taxon>Heunggongvirae</taxon>
        <taxon>Uroviricota</taxon>
        <taxon>Caudoviricetes</taxon>
        <taxon>Peduoviridae</taxon>
        <taxon>Maltschvirus</taxon>
        <taxon>Maltschvirus maltsch</taxon>
    </lineage>
</organism>
<dbReference type="GO" id="GO:0006508">
    <property type="term" value="P:proteolysis"/>
    <property type="evidence" value="ECO:0007669"/>
    <property type="project" value="InterPro"/>
</dbReference>
<dbReference type="GO" id="GO:0003677">
    <property type="term" value="F:DNA binding"/>
    <property type="evidence" value="ECO:0007669"/>
    <property type="project" value="UniProtKB-KW"/>
</dbReference>
<proteinExistence type="predicted"/>
<feature type="domain" description="LexA repressor DNA-binding" evidence="1">
    <location>
        <begin position="6"/>
        <end position="66"/>
    </location>
</feature>
<protein>
    <submittedName>
        <fullName evidence="2">LexA repressor, DNA-binding domain containing protein</fullName>
    </submittedName>
</protein>
<gene>
    <name evidence="2" type="ORF">UFOVP767_42</name>
</gene>
<accession>A0A6J5NUW7</accession>
<dbReference type="InterPro" id="IPR006199">
    <property type="entry name" value="LexA_DNA-bd_dom"/>
</dbReference>
<dbReference type="Gene3D" id="1.10.10.10">
    <property type="entry name" value="Winged helix-like DNA-binding domain superfamily/Winged helix DNA-binding domain"/>
    <property type="match status" value="1"/>
</dbReference>
<name>A0A6J5NUW7_9CAUD</name>
<dbReference type="InterPro" id="IPR036388">
    <property type="entry name" value="WH-like_DNA-bd_sf"/>
</dbReference>